<reference evidence="3 4" key="1">
    <citation type="submission" date="2020-10" db="EMBL/GenBank/DDBJ databases">
        <title>Identification of Nocardia species via Next-generation sequencing and recognition of intraspecies genetic diversity.</title>
        <authorList>
            <person name="Li P."/>
            <person name="Li P."/>
            <person name="Lu B."/>
        </authorList>
    </citation>
    <scope>NUCLEOTIDE SEQUENCE [LARGE SCALE GENOMIC DNA]</scope>
    <source>
        <strain evidence="3 4">BJ06-0157</strain>
    </source>
</reference>
<name>A0ABS0CY50_9NOCA</name>
<dbReference type="InterPro" id="IPR023393">
    <property type="entry name" value="START-like_dom_sf"/>
</dbReference>
<dbReference type="EMBL" id="JADLQX010000021">
    <property type="protein sequence ID" value="MBF6300798.1"/>
    <property type="molecule type" value="Genomic_DNA"/>
</dbReference>
<dbReference type="SUPFAM" id="SSF55961">
    <property type="entry name" value="Bet v1-like"/>
    <property type="match status" value="1"/>
</dbReference>
<evidence type="ECO:0000259" key="2">
    <source>
        <dbReference type="Pfam" id="PF08327"/>
    </source>
</evidence>
<protein>
    <submittedName>
        <fullName evidence="3">SRPBCC family protein</fullName>
    </submittedName>
</protein>
<comment type="similarity">
    <text evidence="1">Belongs to the AHA1 family.</text>
</comment>
<comment type="caution">
    <text evidence="3">The sequence shown here is derived from an EMBL/GenBank/DDBJ whole genome shotgun (WGS) entry which is preliminary data.</text>
</comment>
<dbReference type="Gene3D" id="3.30.530.20">
    <property type="match status" value="1"/>
</dbReference>
<evidence type="ECO:0000313" key="4">
    <source>
        <dbReference type="Proteomes" id="UP000702209"/>
    </source>
</evidence>
<evidence type="ECO:0000256" key="1">
    <source>
        <dbReference type="ARBA" id="ARBA00006817"/>
    </source>
</evidence>
<dbReference type="Proteomes" id="UP000702209">
    <property type="component" value="Unassembled WGS sequence"/>
</dbReference>
<dbReference type="InterPro" id="IPR013538">
    <property type="entry name" value="ASHA1/2-like_C"/>
</dbReference>
<dbReference type="CDD" id="cd08891">
    <property type="entry name" value="SRPBCC_CalC"/>
    <property type="match status" value="1"/>
</dbReference>
<sequence length="159" mass="17816">MTTTLPTLQGKASVAMPIENAFAFFTESFGSWWPAAYHIGQAELAEAILESGEGGRWYERGVDGTECEWGRVLTWEPPHRLVVTWQINGHWQYDPDPAHASEIEVRFTPEGPGRTSVELEHRHLDRLVDGKAIHDTIVERGGGWSTMLELFAKTAEAQV</sequence>
<accession>A0ABS0CY50</accession>
<dbReference type="Pfam" id="PF08327">
    <property type="entry name" value="AHSA1"/>
    <property type="match status" value="1"/>
</dbReference>
<evidence type="ECO:0000313" key="3">
    <source>
        <dbReference type="EMBL" id="MBF6300798.1"/>
    </source>
</evidence>
<proteinExistence type="inferred from homology"/>
<keyword evidence="4" id="KW-1185">Reference proteome</keyword>
<feature type="domain" description="Activator of Hsp90 ATPase homologue 1/2-like C-terminal" evidence="2">
    <location>
        <begin position="16"/>
        <end position="155"/>
    </location>
</feature>
<organism evidence="3 4">
    <name type="scientific">Nocardia amamiensis</name>
    <dbReference type="NCBI Taxonomy" id="404578"/>
    <lineage>
        <taxon>Bacteria</taxon>
        <taxon>Bacillati</taxon>
        <taxon>Actinomycetota</taxon>
        <taxon>Actinomycetes</taxon>
        <taxon>Mycobacteriales</taxon>
        <taxon>Nocardiaceae</taxon>
        <taxon>Nocardia</taxon>
    </lineage>
</organism>
<dbReference type="RefSeq" id="WP_195132031.1">
    <property type="nucleotide sequence ID" value="NZ_JADLQX010000021.1"/>
</dbReference>
<gene>
    <name evidence="3" type="ORF">IU459_25105</name>
</gene>